<evidence type="ECO:0000313" key="2">
    <source>
        <dbReference type="EMBL" id="MDT3676202.1"/>
    </source>
</evidence>
<comment type="caution">
    <text evidence="2">The sequence shown here is derived from an EMBL/GenBank/DDBJ whole genome shotgun (WGS) entry which is preliminary data.</text>
</comment>
<gene>
    <name evidence="2" type="ORF">RAM70_17425</name>
</gene>
<dbReference type="PANTHER" id="PTHR22916">
    <property type="entry name" value="GLYCOSYLTRANSFERASE"/>
    <property type="match status" value="1"/>
</dbReference>
<name>A0ABU3HNT5_9CHRO</name>
<dbReference type="InterPro" id="IPR029044">
    <property type="entry name" value="Nucleotide-diphossugar_trans"/>
</dbReference>
<dbReference type="Gene3D" id="3.90.550.10">
    <property type="entry name" value="Spore Coat Polysaccharide Biosynthesis Protein SpsA, Chain A"/>
    <property type="match status" value="1"/>
</dbReference>
<dbReference type="GO" id="GO:0016757">
    <property type="term" value="F:glycosyltransferase activity"/>
    <property type="evidence" value="ECO:0007669"/>
    <property type="project" value="UniProtKB-KW"/>
</dbReference>
<dbReference type="Pfam" id="PF00535">
    <property type="entry name" value="Glycos_transf_2"/>
    <property type="match status" value="1"/>
</dbReference>
<evidence type="ECO:0000313" key="3">
    <source>
        <dbReference type="Proteomes" id="UP001180650"/>
    </source>
</evidence>
<dbReference type="EMBL" id="JAVSJA010000001">
    <property type="protein sequence ID" value="MDT3676202.1"/>
    <property type="molecule type" value="Genomic_DNA"/>
</dbReference>
<keyword evidence="2" id="KW-0328">Glycosyltransferase</keyword>
<feature type="domain" description="Glycosyltransferase 2-like" evidence="1">
    <location>
        <begin position="9"/>
        <end position="123"/>
    </location>
</feature>
<dbReference type="EC" id="2.4.-.-" evidence="2"/>
<reference evidence="2" key="1">
    <citation type="submission" date="2023-08" db="EMBL/GenBank/DDBJ databases">
        <authorList>
            <person name="Park H.-K."/>
            <person name="Kim I.-S."/>
        </authorList>
    </citation>
    <scope>NUCLEOTIDE SEQUENCE</scope>
    <source>
        <strain evidence="2">NRERC-220</strain>
    </source>
</reference>
<protein>
    <submittedName>
        <fullName evidence="2">Glycosyltransferase family 2 protein</fullName>
        <ecNumber evidence="2">2.4.-.-</ecNumber>
    </submittedName>
</protein>
<sequence length="310" mass="36434">MTFNNRTASIIIRTTQEKRIPLLKNAIASVIANDYRPLEIIVVAQSEQNIFIEKINSICENFRENQVDIYVVVNPTSQDERTKNLNLGIKKSTGRYLGFLDDDDIIYPNHLSLLTNALHNHDNSWSYSDTALLICQLINSEKIEVISRGMPFKKEHFSLQSLFKDNFIPIHSYLLDRKKIDQKLLEFDESFSVMEDYAFLLKIASQYHPQYIPIVSCEYRFFTDASNSNYYVNQLLGINYSHKARIWQETSLKIEKLKHQLIPEYLPQDQSANLRKFFLSRFAIIYKIKYKFPQVWQFLLKIASKLRIIS</sequence>
<dbReference type="SUPFAM" id="SSF53448">
    <property type="entry name" value="Nucleotide-diphospho-sugar transferases"/>
    <property type="match status" value="1"/>
</dbReference>
<dbReference type="RefSeq" id="WP_312674839.1">
    <property type="nucleotide sequence ID" value="NZ_JAVSJA010000001.1"/>
</dbReference>
<dbReference type="PANTHER" id="PTHR22916:SF3">
    <property type="entry name" value="UDP-GLCNAC:BETAGAL BETA-1,3-N-ACETYLGLUCOSAMINYLTRANSFERASE-LIKE PROTEIN 1"/>
    <property type="match status" value="1"/>
</dbReference>
<keyword evidence="3" id="KW-1185">Reference proteome</keyword>
<organism evidence="2 3">
    <name type="scientific">Microcystis wesenbergii NRERC-220</name>
    <dbReference type="NCBI Taxonomy" id="3068991"/>
    <lineage>
        <taxon>Bacteria</taxon>
        <taxon>Bacillati</taxon>
        <taxon>Cyanobacteriota</taxon>
        <taxon>Cyanophyceae</taxon>
        <taxon>Oscillatoriophycideae</taxon>
        <taxon>Chroococcales</taxon>
        <taxon>Microcystaceae</taxon>
        <taxon>Microcystis</taxon>
    </lineage>
</organism>
<keyword evidence="2" id="KW-0808">Transferase</keyword>
<dbReference type="Proteomes" id="UP001180650">
    <property type="component" value="Unassembled WGS sequence"/>
</dbReference>
<evidence type="ECO:0000259" key="1">
    <source>
        <dbReference type="Pfam" id="PF00535"/>
    </source>
</evidence>
<dbReference type="InterPro" id="IPR001173">
    <property type="entry name" value="Glyco_trans_2-like"/>
</dbReference>
<proteinExistence type="predicted"/>
<dbReference type="CDD" id="cd00761">
    <property type="entry name" value="Glyco_tranf_GTA_type"/>
    <property type="match status" value="1"/>
</dbReference>
<accession>A0ABU3HNT5</accession>